<keyword evidence="8" id="KW-0270">Exopolysaccharide synthesis</keyword>
<evidence type="ECO:0000256" key="6">
    <source>
        <dbReference type="ARBA" id="ARBA00022989"/>
    </source>
</evidence>
<dbReference type="InterPro" id="IPR003362">
    <property type="entry name" value="Bact_transf"/>
</dbReference>
<proteinExistence type="inferred from homology"/>
<dbReference type="RefSeq" id="WP_092420058.1">
    <property type="nucleotide sequence ID" value="NZ_FPCK01000001.1"/>
</dbReference>
<keyword evidence="4 11" id="KW-0808">Transferase</keyword>
<feature type="transmembrane region" description="Helical" evidence="9">
    <location>
        <begin position="37"/>
        <end position="58"/>
    </location>
</feature>
<accession>A0A1I7MZA5</accession>
<organism evidence="11 12">
    <name type="scientific">Devosia crocina</name>
    <dbReference type="NCBI Taxonomy" id="429728"/>
    <lineage>
        <taxon>Bacteria</taxon>
        <taxon>Pseudomonadati</taxon>
        <taxon>Pseudomonadota</taxon>
        <taxon>Alphaproteobacteria</taxon>
        <taxon>Hyphomicrobiales</taxon>
        <taxon>Devosiaceae</taxon>
        <taxon>Devosia</taxon>
    </lineage>
</organism>
<evidence type="ECO:0000313" key="12">
    <source>
        <dbReference type="Proteomes" id="UP000199074"/>
    </source>
</evidence>
<evidence type="ECO:0000256" key="9">
    <source>
        <dbReference type="SAM" id="Phobius"/>
    </source>
</evidence>
<keyword evidence="5 9" id="KW-0812">Transmembrane</keyword>
<keyword evidence="3" id="KW-1003">Cell membrane</keyword>
<name>A0A1I7MZA5_9HYPH</name>
<dbReference type="Proteomes" id="UP000199074">
    <property type="component" value="Unassembled WGS sequence"/>
</dbReference>
<dbReference type="GO" id="GO:0005886">
    <property type="term" value="C:plasma membrane"/>
    <property type="evidence" value="ECO:0007669"/>
    <property type="project" value="UniProtKB-SubCell"/>
</dbReference>
<evidence type="ECO:0000256" key="4">
    <source>
        <dbReference type="ARBA" id="ARBA00022679"/>
    </source>
</evidence>
<evidence type="ECO:0000256" key="8">
    <source>
        <dbReference type="ARBA" id="ARBA00023169"/>
    </source>
</evidence>
<dbReference type="GO" id="GO:0000271">
    <property type="term" value="P:polysaccharide biosynthetic process"/>
    <property type="evidence" value="ECO:0007669"/>
    <property type="project" value="UniProtKB-KW"/>
</dbReference>
<dbReference type="OrthoDB" id="9808602at2"/>
<dbReference type="GO" id="GO:0016780">
    <property type="term" value="F:phosphotransferase activity, for other substituted phosphate groups"/>
    <property type="evidence" value="ECO:0007669"/>
    <property type="project" value="TreeGrafter"/>
</dbReference>
<evidence type="ECO:0000256" key="7">
    <source>
        <dbReference type="ARBA" id="ARBA00023136"/>
    </source>
</evidence>
<evidence type="ECO:0000256" key="1">
    <source>
        <dbReference type="ARBA" id="ARBA00004236"/>
    </source>
</evidence>
<dbReference type="Pfam" id="PF02397">
    <property type="entry name" value="Bac_transf"/>
    <property type="match status" value="1"/>
</dbReference>
<evidence type="ECO:0000259" key="10">
    <source>
        <dbReference type="Pfam" id="PF02397"/>
    </source>
</evidence>
<dbReference type="PANTHER" id="PTHR30576">
    <property type="entry name" value="COLANIC BIOSYNTHESIS UDP-GLUCOSE LIPID CARRIER TRANSFERASE"/>
    <property type="match status" value="1"/>
</dbReference>
<dbReference type="PANTHER" id="PTHR30576:SF4">
    <property type="entry name" value="UNDECAPRENYL-PHOSPHATE GALACTOSE PHOSPHOTRANSFERASE"/>
    <property type="match status" value="1"/>
</dbReference>
<dbReference type="EMBL" id="FPCK01000001">
    <property type="protein sequence ID" value="SFV27698.1"/>
    <property type="molecule type" value="Genomic_DNA"/>
</dbReference>
<comment type="similarity">
    <text evidence="2">Belongs to the bacterial sugar transferase family.</text>
</comment>
<evidence type="ECO:0000256" key="3">
    <source>
        <dbReference type="ARBA" id="ARBA00022475"/>
    </source>
</evidence>
<comment type="subcellular location">
    <subcellularLocation>
        <location evidence="1">Cell membrane</location>
    </subcellularLocation>
</comment>
<evidence type="ECO:0000313" key="11">
    <source>
        <dbReference type="EMBL" id="SFV27698.1"/>
    </source>
</evidence>
<reference evidence="11 12" key="1">
    <citation type="submission" date="2016-10" db="EMBL/GenBank/DDBJ databases">
        <authorList>
            <person name="de Groot N.N."/>
        </authorList>
    </citation>
    <scope>NUCLEOTIDE SEQUENCE [LARGE SCALE GENOMIC DNA]</scope>
    <source>
        <strain evidence="11 12">IPL20</strain>
    </source>
</reference>
<feature type="domain" description="Bacterial sugar transferase" evidence="10">
    <location>
        <begin position="32"/>
        <end position="219"/>
    </location>
</feature>
<sequence>MSSHEEFSAFDRGLSRPDTLPLPPFSGYPAFKRTCDIVGALALGILILPPVLLTALMIRRDGGSAFYFQERVGRGGQVFRFWKLRTMVPDAEAALAQYLQKNPDARAEWDLNQKLRHDPRVTSIGHFLRKHSIDELPQLWNVLRGDMSLVGPRPILVSQRRLYPGALYGNCRPGLTGLWQVTERHLSAFSERARLDRIYAEQVSLRTDLWIMVLTLRPLLAGTGC</sequence>
<evidence type="ECO:0000256" key="2">
    <source>
        <dbReference type="ARBA" id="ARBA00006464"/>
    </source>
</evidence>
<keyword evidence="7 9" id="KW-0472">Membrane</keyword>
<keyword evidence="6 9" id="KW-1133">Transmembrane helix</keyword>
<gene>
    <name evidence="11" type="ORF">SAMN05216456_0340</name>
</gene>
<keyword evidence="12" id="KW-1185">Reference proteome</keyword>
<evidence type="ECO:0000256" key="5">
    <source>
        <dbReference type="ARBA" id="ARBA00022692"/>
    </source>
</evidence>
<dbReference type="AlphaFoldDB" id="A0A1I7MZA5"/>
<dbReference type="STRING" id="429728.SAMN05216456_0340"/>
<protein>
    <submittedName>
        <fullName evidence="11">Sugar transferase involved in LPS biosynthesis (Colanic, teichoic acid)</fullName>
    </submittedName>
</protein>